<feature type="region of interest" description="Disordered" evidence="9">
    <location>
        <begin position="55"/>
        <end position="90"/>
    </location>
</feature>
<keyword evidence="6" id="KW-0862">Zinc</keyword>
<feature type="compositionally biased region" description="Acidic residues" evidence="9">
    <location>
        <begin position="485"/>
        <end position="495"/>
    </location>
</feature>
<sequence>MAQKLRPQQAQAVDRQVTIQSSLQQVKELLEAGIGCVAYLRGLLPEDSFEDYKLLAPRPPVSRSSSKRERSEDPAKENTPSSVRVKKLKRGSSSEADKLLDYLEVGATEAIEKGYLHQLVFAIYLDPDDPTNLVESYTFTFSYETDPEGNKKPELVVQDQLSGMVISSSMFGHTSRDNTRKEGDVKRQVQQMIKNLITSTQVLDELPRRRFLNVRLFYTDDTPPEYEPPHFRPVAIDAPGYSFSTPTVADEPDFGTLGTVATGFHGVALHSVSIAHVLDTSYDENISLDEALVRNKRDAASRPVVWNAESLAERVTDEDDKLVVAEPVAVKDPSGKIIPFELVSSAESEEMAHLRQKIGIEFNEDALVVAKGHMEETLVDSNISDNEALRRAIAATDKRPPSTSSPATQVAPVVSRQRSCRPPVPLFGESTEQYNQRISASQATEPQVPQASQQKGDDRKDKRDEMPVETQLFDYSQTLPEAQIVDEESDEEAEPDTVQTQEMQTSPKKATKTAETKSKRPTAKSSRNRSKFAGDACECGDKSDDGGMICCSNCEVWKHAACYGFETVKDSRIPDVFVCYHCRTQAGIAESILDPDREAEIEQAIADLQSLALFRRALAIVYREGLLGMKELAERLDVDNATAGQVLKRLKAEDFVLEQTGTRRQRGKNSTQPESMRAPALCVNKHPKQVKRKKLEYFNPGQGAELAFTAALELSDADADADGQQEDAAMACPAQPVVRSDPLTFASQVCRFEDAQNAQPSASGSRQAAVLVEATPSPAPSRAQTMDASQADSIVDNASQPANGILRRESTEIFSTPANSSSASAALSKAAAAPRLPVFEAPKSSYVPRFDKKGKGKAPAKLANDPFHRASSYRQDPDLMDIDEADSEALPSKRRSLGEIDSKADGSSSARTRRSNPVKKCSEASEIEV</sequence>
<keyword evidence="4" id="KW-0479">Metal-binding</keyword>
<accession>A0A061AZS9</accession>
<gene>
    <name evidence="11" type="ORF">RHTO0S_07e09032g</name>
</gene>
<dbReference type="GO" id="GO:0005694">
    <property type="term" value="C:chromosome"/>
    <property type="evidence" value="ECO:0007669"/>
    <property type="project" value="UniProtKB-SubCell"/>
</dbReference>
<comment type="subcellular location">
    <subcellularLocation>
        <location evidence="2">Chromosome</location>
    </subcellularLocation>
    <subcellularLocation>
        <location evidence="1">Nucleus</location>
    </subcellularLocation>
</comment>
<feature type="compositionally biased region" description="Basic and acidic residues" evidence="9">
    <location>
        <begin position="66"/>
        <end position="76"/>
    </location>
</feature>
<dbReference type="InterPro" id="IPR036570">
    <property type="entry name" value="HORMA_dom_sf"/>
</dbReference>
<keyword evidence="5" id="KW-0863">Zinc-finger</keyword>
<feature type="compositionally biased region" description="Polar residues" evidence="9">
    <location>
        <begin position="430"/>
        <end position="454"/>
    </location>
</feature>
<dbReference type="InterPro" id="IPR011011">
    <property type="entry name" value="Znf_FYVE_PHD"/>
</dbReference>
<dbReference type="SMART" id="SM00249">
    <property type="entry name" value="PHD"/>
    <property type="match status" value="1"/>
</dbReference>
<evidence type="ECO:0000256" key="6">
    <source>
        <dbReference type="ARBA" id="ARBA00022833"/>
    </source>
</evidence>
<evidence type="ECO:0000256" key="4">
    <source>
        <dbReference type="ARBA" id="ARBA00022723"/>
    </source>
</evidence>
<feature type="region of interest" description="Disordered" evidence="9">
    <location>
        <begin position="846"/>
        <end position="929"/>
    </location>
</feature>
<protein>
    <submittedName>
        <fullName evidence="11">RHTO0S07e09032g1_1</fullName>
    </submittedName>
</protein>
<dbReference type="PANTHER" id="PTHR48225:SF7">
    <property type="entry name" value="MEIOSIS-SPECIFIC PROTEIN HOP1"/>
    <property type="match status" value="1"/>
</dbReference>
<dbReference type="CDD" id="cd15558">
    <property type="entry name" value="PHD_Hop1p_like"/>
    <property type="match status" value="1"/>
</dbReference>
<feature type="compositionally biased region" description="Polar residues" evidence="9">
    <location>
        <begin position="782"/>
        <end position="802"/>
    </location>
</feature>
<feature type="region of interest" description="Disordered" evidence="9">
    <location>
        <begin position="485"/>
        <end position="527"/>
    </location>
</feature>
<feature type="compositionally biased region" description="Basic and acidic residues" evidence="9">
    <location>
        <begin position="455"/>
        <end position="464"/>
    </location>
</feature>
<proteinExistence type="predicted"/>
<feature type="domain" description="HORMA" evidence="10">
    <location>
        <begin position="20"/>
        <end position="271"/>
    </location>
</feature>
<feature type="region of interest" description="Disordered" evidence="9">
    <location>
        <begin position="775"/>
        <end position="803"/>
    </location>
</feature>
<keyword evidence="7" id="KW-0539">Nucleus</keyword>
<evidence type="ECO:0000256" key="3">
    <source>
        <dbReference type="ARBA" id="ARBA00022454"/>
    </source>
</evidence>
<dbReference type="SUPFAM" id="SSF46785">
    <property type="entry name" value="Winged helix' DNA-binding domain"/>
    <property type="match status" value="1"/>
</dbReference>
<dbReference type="GO" id="GO:0008270">
    <property type="term" value="F:zinc ion binding"/>
    <property type="evidence" value="ECO:0007669"/>
    <property type="project" value="UniProtKB-KW"/>
</dbReference>
<name>A0A061AZS9_RHOTO</name>
<dbReference type="PROSITE" id="PS50815">
    <property type="entry name" value="HORMA"/>
    <property type="match status" value="1"/>
</dbReference>
<evidence type="ECO:0000256" key="1">
    <source>
        <dbReference type="ARBA" id="ARBA00004123"/>
    </source>
</evidence>
<feature type="region of interest" description="Disordered" evidence="9">
    <location>
        <begin position="396"/>
        <end position="464"/>
    </location>
</feature>
<reference evidence="11" key="1">
    <citation type="journal article" date="2014" name="Genome Announc.">
        <title>Draft genome sequence of Rhodosporidium toruloides CECT1137, an oleaginous yeast of biotechnological interest.</title>
        <authorList>
            <person name="Morin N."/>
            <person name="Calcas X."/>
            <person name="Devillers H."/>
            <person name="Durrens P."/>
            <person name="Sherman D.J."/>
            <person name="Nicaud J.-M."/>
            <person name="Neuveglise C."/>
        </authorList>
    </citation>
    <scope>NUCLEOTIDE SEQUENCE</scope>
    <source>
        <strain evidence="11">CECT1137</strain>
    </source>
</reference>
<keyword evidence="8" id="KW-0469">Meiosis</keyword>
<evidence type="ECO:0000256" key="9">
    <source>
        <dbReference type="SAM" id="MobiDB-lite"/>
    </source>
</evidence>
<evidence type="ECO:0000256" key="5">
    <source>
        <dbReference type="ARBA" id="ARBA00022771"/>
    </source>
</evidence>
<evidence type="ECO:0000256" key="8">
    <source>
        <dbReference type="ARBA" id="ARBA00023254"/>
    </source>
</evidence>
<dbReference type="Pfam" id="PF02301">
    <property type="entry name" value="HORMA"/>
    <property type="match status" value="1"/>
</dbReference>
<dbReference type="PANTHER" id="PTHR48225">
    <property type="entry name" value="HORMA DOMAIN-CONTAINING PROTEIN 1"/>
    <property type="match status" value="1"/>
</dbReference>
<dbReference type="GO" id="GO:0005634">
    <property type="term" value="C:nucleus"/>
    <property type="evidence" value="ECO:0007669"/>
    <property type="project" value="UniProtKB-SubCell"/>
</dbReference>
<dbReference type="AlphaFoldDB" id="A0A061AZS9"/>
<evidence type="ECO:0000313" key="11">
    <source>
        <dbReference type="EMBL" id="CDR43166.1"/>
    </source>
</evidence>
<dbReference type="Gene3D" id="3.30.40.10">
    <property type="entry name" value="Zinc/RING finger domain, C3HC4 (zinc finger)"/>
    <property type="match status" value="1"/>
</dbReference>
<dbReference type="GO" id="GO:0051598">
    <property type="term" value="P:meiotic recombination checkpoint signaling"/>
    <property type="evidence" value="ECO:0007669"/>
    <property type="project" value="TreeGrafter"/>
</dbReference>
<dbReference type="InterPro" id="IPR013083">
    <property type="entry name" value="Znf_RING/FYVE/PHD"/>
</dbReference>
<dbReference type="InterPro" id="IPR051294">
    <property type="entry name" value="HORMA_MeioticProgression"/>
</dbReference>
<feature type="compositionally biased region" description="Acidic residues" evidence="9">
    <location>
        <begin position="878"/>
        <end position="887"/>
    </location>
</feature>
<dbReference type="InterPro" id="IPR003511">
    <property type="entry name" value="HORMA_dom"/>
</dbReference>
<dbReference type="OrthoDB" id="1928087at2759"/>
<dbReference type="InterPro" id="IPR036390">
    <property type="entry name" value="WH_DNA-bd_sf"/>
</dbReference>
<evidence type="ECO:0000256" key="7">
    <source>
        <dbReference type="ARBA" id="ARBA00023242"/>
    </source>
</evidence>
<dbReference type="EMBL" id="LK052942">
    <property type="protein sequence ID" value="CDR43166.1"/>
    <property type="molecule type" value="Genomic_DNA"/>
</dbReference>
<dbReference type="GO" id="GO:0007130">
    <property type="term" value="P:synaptonemal complex assembly"/>
    <property type="evidence" value="ECO:0007669"/>
    <property type="project" value="TreeGrafter"/>
</dbReference>
<keyword evidence="3" id="KW-0158">Chromosome</keyword>
<dbReference type="SUPFAM" id="SSF56019">
    <property type="entry name" value="The spindle assembly checkpoint protein mad2"/>
    <property type="match status" value="1"/>
</dbReference>
<dbReference type="SUPFAM" id="SSF57903">
    <property type="entry name" value="FYVE/PHD zinc finger"/>
    <property type="match status" value="1"/>
</dbReference>
<dbReference type="InterPro" id="IPR001965">
    <property type="entry name" value="Znf_PHD"/>
</dbReference>
<evidence type="ECO:0000259" key="10">
    <source>
        <dbReference type="PROSITE" id="PS50815"/>
    </source>
</evidence>
<evidence type="ECO:0000256" key="2">
    <source>
        <dbReference type="ARBA" id="ARBA00004286"/>
    </source>
</evidence>
<organism evidence="11">
    <name type="scientific">Rhodotorula toruloides</name>
    <name type="common">Yeast</name>
    <name type="synonym">Rhodosporidium toruloides</name>
    <dbReference type="NCBI Taxonomy" id="5286"/>
    <lineage>
        <taxon>Eukaryota</taxon>
        <taxon>Fungi</taxon>
        <taxon>Dikarya</taxon>
        <taxon>Basidiomycota</taxon>
        <taxon>Pucciniomycotina</taxon>
        <taxon>Microbotryomycetes</taxon>
        <taxon>Sporidiobolales</taxon>
        <taxon>Sporidiobolaceae</taxon>
        <taxon>Rhodotorula</taxon>
    </lineage>
</organism>
<dbReference type="Gene3D" id="3.30.900.10">
    <property type="entry name" value="HORMA domain"/>
    <property type="match status" value="1"/>
</dbReference>